<evidence type="ECO:0000256" key="9">
    <source>
        <dbReference type="SAM" id="SignalP"/>
    </source>
</evidence>
<dbReference type="InterPro" id="IPR001547">
    <property type="entry name" value="Glyco_hydro_5"/>
</dbReference>
<dbReference type="SUPFAM" id="SSF51445">
    <property type="entry name" value="(Trans)glycosidases"/>
    <property type="match status" value="1"/>
</dbReference>
<evidence type="ECO:0000256" key="2">
    <source>
        <dbReference type="ARBA" id="ARBA00004613"/>
    </source>
</evidence>
<dbReference type="PANTHER" id="PTHR31451">
    <property type="match status" value="1"/>
</dbReference>
<evidence type="ECO:0000256" key="8">
    <source>
        <dbReference type="ARBA" id="ARBA00023295"/>
    </source>
</evidence>
<evidence type="ECO:0000256" key="1">
    <source>
        <dbReference type="ARBA" id="ARBA00001678"/>
    </source>
</evidence>
<name>A0A7S0I8B2_MICPS</name>
<keyword evidence="5" id="KW-0964">Secreted</keyword>
<evidence type="ECO:0000256" key="3">
    <source>
        <dbReference type="ARBA" id="ARBA00005641"/>
    </source>
</evidence>
<dbReference type="GO" id="GO:0005576">
    <property type="term" value="C:extracellular region"/>
    <property type="evidence" value="ECO:0007669"/>
    <property type="project" value="UniProtKB-SubCell"/>
</dbReference>
<keyword evidence="7" id="KW-0378">Hydrolase</keyword>
<reference evidence="11" key="1">
    <citation type="submission" date="2021-01" db="EMBL/GenBank/DDBJ databases">
        <authorList>
            <person name="Corre E."/>
            <person name="Pelletier E."/>
            <person name="Niang G."/>
            <person name="Scheremetjew M."/>
            <person name="Finn R."/>
            <person name="Kale V."/>
            <person name="Holt S."/>
            <person name="Cochrane G."/>
            <person name="Meng A."/>
            <person name="Brown T."/>
            <person name="Cohen L."/>
        </authorList>
    </citation>
    <scope>NUCLEOTIDE SEQUENCE</scope>
    <source>
        <strain evidence="11">CCMP1723</strain>
    </source>
</reference>
<dbReference type="GO" id="GO:0016985">
    <property type="term" value="F:mannan endo-1,4-beta-mannosidase activity"/>
    <property type="evidence" value="ECO:0007669"/>
    <property type="project" value="UniProtKB-EC"/>
</dbReference>
<keyword evidence="8" id="KW-0326">Glycosidase</keyword>
<feature type="signal peptide" evidence="9">
    <location>
        <begin position="1"/>
        <end position="25"/>
    </location>
</feature>
<evidence type="ECO:0000256" key="6">
    <source>
        <dbReference type="ARBA" id="ARBA00022729"/>
    </source>
</evidence>
<dbReference type="EC" id="3.2.1.78" evidence="4"/>
<gene>
    <name evidence="11" type="ORF">MCOM1403_LOCUS1335</name>
</gene>
<keyword evidence="6 9" id="KW-0732">Signal</keyword>
<feature type="domain" description="Glycoside hydrolase family 5" evidence="10">
    <location>
        <begin position="82"/>
        <end position="428"/>
    </location>
</feature>
<comment type="subcellular location">
    <subcellularLocation>
        <location evidence="2">Secreted</location>
    </subcellularLocation>
</comment>
<protein>
    <recommendedName>
        <fullName evidence="4">mannan endo-1,4-beta-mannosidase</fullName>
        <ecNumber evidence="4">3.2.1.78</ecNumber>
    </recommendedName>
</protein>
<evidence type="ECO:0000259" key="10">
    <source>
        <dbReference type="Pfam" id="PF26410"/>
    </source>
</evidence>
<organism evidence="11">
    <name type="scientific">Micromonas pusilla</name>
    <name type="common">Picoplanktonic green alga</name>
    <name type="synonym">Chromulina pusilla</name>
    <dbReference type="NCBI Taxonomy" id="38833"/>
    <lineage>
        <taxon>Eukaryota</taxon>
        <taxon>Viridiplantae</taxon>
        <taxon>Chlorophyta</taxon>
        <taxon>Mamiellophyceae</taxon>
        <taxon>Mamiellales</taxon>
        <taxon>Mamiellaceae</taxon>
        <taxon>Micromonas</taxon>
    </lineage>
</organism>
<proteinExistence type="inferred from homology"/>
<dbReference type="EMBL" id="HBEQ01001667">
    <property type="protein sequence ID" value="CAD8513910.1"/>
    <property type="molecule type" value="Transcribed_RNA"/>
</dbReference>
<sequence>MPRLPPFVAPFLLLPALLLLAGVLAAHPTNEGAPLASQPHADAVSRRSLRATPKLGFVQRAGTRFVVQVAAGSNDASNRTDETCENFYFVGANTYYLMVRGSEARFRCEVDEVLDAAVELGITVIRTWGFSDGSEEWNALQRQPGVYDEETFRGLDYAIAAAGARGIRLLIAFGNYWRHFGGVDRYNAWSRDAGHGTCDGSFNCRDEFWVDPYARVLYKAHVDAVINRRNVHTGVRYRDDPTIFGWNLMNEPRSAYDLVVERRRSSDASLEYNVSSNSGDALQAWIEDMAAHVKRSDPRHLLTIGSEGFFGQSSPLYLYANPGPWAQLEGVDFVRNHRAPGIDFATMHAYVDQWLCTERGKDKQGRDSWFDDWLDAHQQAAEEELQMPVVLEEFGGKIGARRDLYARAFDSFARSAARGGGGGGVMFWILYHACYSPLDRFGGGYGEYPTLPEGVFTDSKEARHRADTRALIKDASTRLKALNSASASRGTCAWSPPVPKGEGCNNLEITQLAFGGMPWRCLPGETENLTNCAPFADAYRARLYRQPPAQWRADGRVDGDLPYNTVESLVMGKLVKASSDEAGFFLVIIK</sequence>
<comment type="catalytic activity">
    <reaction evidence="1">
        <text>Random hydrolysis of (1-&gt;4)-beta-D-mannosidic linkages in mannans, galactomannans and glucomannans.</text>
        <dbReference type="EC" id="3.2.1.78"/>
    </reaction>
</comment>
<dbReference type="Gene3D" id="3.20.20.80">
    <property type="entry name" value="Glycosidases"/>
    <property type="match status" value="1"/>
</dbReference>
<dbReference type="Pfam" id="PF26410">
    <property type="entry name" value="GH5_mannosidase"/>
    <property type="match status" value="1"/>
</dbReference>
<evidence type="ECO:0000256" key="4">
    <source>
        <dbReference type="ARBA" id="ARBA00012706"/>
    </source>
</evidence>
<evidence type="ECO:0000313" key="11">
    <source>
        <dbReference type="EMBL" id="CAD8513910.1"/>
    </source>
</evidence>
<dbReference type="AlphaFoldDB" id="A0A7S0I8B2"/>
<evidence type="ECO:0000256" key="7">
    <source>
        <dbReference type="ARBA" id="ARBA00022801"/>
    </source>
</evidence>
<feature type="chain" id="PRO_5031178818" description="mannan endo-1,4-beta-mannosidase" evidence="9">
    <location>
        <begin position="26"/>
        <end position="590"/>
    </location>
</feature>
<accession>A0A7S0I8B2</accession>
<dbReference type="PANTHER" id="PTHR31451:SF39">
    <property type="entry name" value="MANNAN ENDO-1,4-BETA-MANNOSIDASE 1"/>
    <property type="match status" value="1"/>
</dbReference>
<comment type="similarity">
    <text evidence="3">Belongs to the glycosyl hydrolase 5 (cellulase A) family.</text>
</comment>
<evidence type="ECO:0000256" key="5">
    <source>
        <dbReference type="ARBA" id="ARBA00022525"/>
    </source>
</evidence>
<dbReference type="InterPro" id="IPR017853">
    <property type="entry name" value="GH"/>
</dbReference>
<dbReference type="GO" id="GO:0000272">
    <property type="term" value="P:polysaccharide catabolic process"/>
    <property type="evidence" value="ECO:0007669"/>
    <property type="project" value="InterPro"/>
</dbReference>
<dbReference type="InterPro" id="IPR045053">
    <property type="entry name" value="MAN-like"/>
</dbReference>